<dbReference type="InterPro" id="IPR014015">
    <property type="entry name" value="Helicase_SF3_DNA-vir"/>
</dbReference>
<dbReference type="InterPro" id="IPR006500">
    <property type="entry name" value="Helicase_put_C_phage/plasmid"/>
</dbReference>
<evidence type="ECO:0000256" key="3">
    <source>
        <dbReference type="ARBA" id="ARBA00022840"/>
    </source>
</evidence>
<dbReference type="InterPro" id="IPR051620">
    <property type="entry name" value="ORF904-like_C"/>
</dbReference>
<evidence type="ECO:0000313" key="7">
    <source>
        <dbReference type="EMBL" id="ADI39324.1"/>
    </source>
</evidence>
<keyword evidence="1" id="KW-0547">Nucleotide-binding</keyword>
<dbReference type="InterPro" id="IPR027417">
    <property type="entry name" value="P-loop_NTPase"/>
</dbReference>
<evidence type="ECO:0000256" key="1">
    <source>
        <dbReference type="ARBA" id="ARBA00022741"/>
    </source>
</evidence>
<dbReference type="PROSITE" id="PS51206">
    <property type="entry name" value="SF3_HELICASE_1"/>
    <property type="match status" value="1"/>
</dbReference>
<dbReference type="Pfam" id="PF08706">
    <property type="entry name" value="D5_N"/>
    <property type="match status" value="1"/>
</dbReference>
<dbReference type="PANTHER" id="PTHR35372:SF2">
    <property type="entry name" value="SF3 HELICASE DOMAIN-CONTAINING PROTEIN"/>
    <property type="match status" value="1"/>
</dbReference>
<dbReference type="Gene3D" id="3.40.50.300">
    <property type="entry name" value="P-loop containing nucleotide triphosphate hydrolases"/>
    <property type="match status" value="1"/>
</dbReference>
<protein>
    <submittedName>
        <fullName evidence="7">Phage/plasmid primase</fullName>
    </submittedName>
</protein>
<feature type="coiled-coil region" evidence="4">
    <location>
        <begin position="200"/>
        <end position="234"/>
    </location>
</feature>
<proteinExistence type="predicted"/>
<accession>D6YX18</accession>
<dbReference type="AlphaFoldDB" id="D6YX18"/>
<evidence type="ECO:0000313" key="8">
    <source>
        <dbReference type="Proteomes" id="UP000001505"/>
    </source>
</evidence>
<evidence type="ECO:0000256" key="5">
    <source>
        <dbReference type="SAM" id="MobiDB-lite"/>
    </source>
</evidence>
<dbReference type="eggNOG" id="COG3378">
    <property type="taxonomic scope" value="Bacteria"/>
</dbReference>
<dbReference type="GO" id="GO:0005524">
    <property type="term" value="F:ATP binding"/>
    <property type="evidence" value="ECO:0007669"/>
    <property type="project" value="UniProtKB-KW"/>
</dbReference>
<feature type="domain" description="SF3 helicase" evidence="6">
    <location>
        <begin position="396"/>
        <end position="560"/>
    </location>
</feature>
<dbReference type="InterPro" id="IPR014818">
    <property type="entry name" value="Phage/plasmid_primase_P4_C"/>
</dbReference>
<keyword evidence="3" id="KW-0067">ATP-binding</keyword>
<dbReference type="EMBL" id="CP001929">
    <property type="protein sequence ID" value="ADI39324.1"/>
    <property type="molecule type" value="Genomic_DNA"/>
</dbReference>
<dbReference type="SUPFAM" id="SSF52540">
    <property type="entry name" value="P-loop containing nucleoside triphosphate hydrolases"/>
    <property type="match status" value="1"/>
</dbReference>
<geneLocation type="plasmid" evidence="7 8">
    <name>pWc</name>
</geneLocation>
<dbReference type="PANTHER" id="PTHR35372">
    <property type="entry name" value="ATP BINDING PROTEIN-RELATED"/>
    <property type="match status" value="1"/>
</dbReference>
<keyword evidence="2" id="KW-0378">Hydrolase</keyword>
<feature type="region of interest" description="Disordered" evidence="5">
    <location>
        <begin position="156"/>
        <end position="184"/>
    </location>
</feature>
<dbReference type="NCBIfam" id="TIGR01613">
    <property type="entry name" value="primase_Cterm"/>
    <property type="match status" value="1"/>
</dbReference>
<reference evidence="7 8" key="1">
    <citation type="journal article" date="2010" name="PLoS ONE">
        <title>The Waddlia genome: a window into chlamydial biology.</title>
        <authorList>
            <person name="Bertelli C."/>
            <person name="Collyn F."/>
            <person name="Croxatto A."/>
            <person name="Ruckert C."/>
            <person name="Polkinghorne A."/>
            <person name="Kebbi-Beghdadi C."/>
            <person name="Goesmann A."/>
            <person name="Vaughan L."/>
            <person name="Greub G."/>
        </authorList>
    </citation>
    <scope>NUCLEOTIDE SEQUENCE [LARGE SCALE GENOMIC DNA]</scope>
    <source>
        <strain evidence="8">ATCC VR-1470 / WSU 86-1044</strain>
        <plasmid evidence="8">Plasmid pWc</plasmid>
    </source>
</reference>
<organism evidence="7 8">
    <name type="scientific">Waddlia chondrophila (strain ATCC VR-1470 / WSU 86-1044)</name>
    <dbReference type="NCBI Taxonomy" id="716544"/>
    <lineage>
        <taxon>Bacteria</taxon>
        <taxon>Pseudomonadati</taxon>
        <taxon>Chlamydiota</taxon>
        <taxon>Chlamydiia</taxon>
        <taxon>Parachlamydiales</taxon>
        <taxon>Waddliaceae</taxon>
        <taxon>Waddlia</taxon>
    </lineage>
</organism>
<dbReference type="KEGG" id="wch:wcw_p0013"/>
<gene>
    <name evidence="7" type="ordered locus">wcw_p0013</name>
</gene>
<keyword evidence="7" id="KW-0614">Plasmid</keyword>
<sequence length="683" mass="78702">MEVAVTLKNDKATDAGSRWLKNLTSNIKDIDMNNNNLKTEDNQEAKEEISLEKNAFKIKSKGKSKLKFTPSIKKELKDVIGCQYVDILSAYVCPLGSKTEVSNLLEKNKINADLVEFHNPLPKKSKKINGMETRLHILEKEVHKEDMELLVEAHKMKDEEGRHKSIQDFKDPPKEPGKDEKSGDLRYRIELDLHERFKANDEKRKEAEELRRYVEQHEKEKTENEKVLERLNKNESGDAEIFVELFEKKYLFDPTEGKNGAFYLWDGCQWTLDIHKERYKDFEKVSDTYLIATSDESIDESVSKELFKRSQQLRTSRRRSNVLETVSAYLSFKHSWDYCPNKLPCSNGIINLKTGDLETAQRENYIKKVCPTSYEKNANCPKFLKFLDDITLGDKELSSFIGRVIGYALLGVPKEEKIFYFYGNGRNGKGTLMHVIQHVLGALSKTFPSEMLLSQRNPPSSSSPNPELANLEGVRMAVFSEINEGRKIDSAKVKNLSGRDIIPCRRLYSNVDLQITPTHTMILQTNYKPKAPSEDKALWSRNILIPFKARFVKEPKDGENEREIKESLKDELLEEAKGILKWMVDGCLEYQEIGLKVPQSVIDQTEGYRKENDGIGCFLEEMCFQDPAVSTQKSKMEAAIKNYCKANEMKEPTRNEISDYLKIRFKEGRKSQGSYWKGIKIED</sequence>
<dbReference type="Proteomes" id="UP000001505">
    <property type="component" value="Plasmid pWc"/>
</dbReference>
<evidence type="ECO:0000256" key="2">
    <source>
        <dbReference type="ARBA" id="ARBA00022801"/>
    </source>
</evidence>
<evidence type="ECO:0000259" key="6">
    <source>
        <dbReference type="PROSITE" id="PS51206"/>
    </source>
</evidence>
<keyword evidence="4" id="KW-0175">Coiled coil</keyword>
<dbReference type="SMART" id="SM00885">
    <property type="entry name" value="D5_N"/>
    <property type="match status" value="1"/>
</dbReference>
<evidence type="ECO:0000256" key="4">
    <source>
        <dbReference type="SAM" id="Coils"/>
    </source>
</evidence>
<dbReference type="GO" id="GO:0016787">
    <property type="term" value="F:hydrolase activity"/>
    <property type="evidence" value="ECO:0007669"/>
    <property type="project" value="UniProtKB-KW"/>
</dbReference>
<keyword evidence="8" id="KW-1185">Reference proteome</keyword>
<dbReference type="HOGENOM" id="CLU_018483_2_1_0"/>
<name>D6YX18_WADCW</name>